<protein>
    <submittedName>
        <fullName evidence="1">Uncharacterized protein</fullName>
    </submittedName>
</protein>
<name>A0ABR1BWX9_NECAM</name>
<comment type="caution">
    <text evidence="1">The sequence shown here is derived from an EMBL/GenBank/DDBJ whole genome shotgun (WGS) entry which is preliminary data.</text>
</comment>
<reference evidence="1 2" key="1">
    <citation type="submission" date="2023-08" db="EMBL/GenBank/DDBJ databases">
        <title>A Necator americanus chromosomal reference genome.</title>
        <authorList>
            <person name="Ilik V."/>
            <person name="Petrzelkova K.J."/>
            <person name="Pardy F."/>
            <person name="Fuh T."/>
            <person name="Niatou-Singa F.S."/>
            <person name="Gouil Q."/>
            <person name="Baker L."/>
            <person name="Ritchie M.E."/>
            <person name="Jex A.R."/>
            <person name="Gazzola D."/>
            <person name="Li H."/>
            <person name="Toshio Fujiwara R."/>
            <person name="Zhan B."/>
            <person name="Aroian R.V."/>
            <person name="Pafco B."/>
            <person name="Schwarz E.M."/>
        </authorList>
    </citation>
    <scope>NUCLEOTIDE SEQUENCE [LARGE SCALE GENOMIC DNA]</scope>
    <source>
        <strain evidence="1 2">Aroian</strain>
        <tissue evidence="1">Whole animal</tissue>
    </source>
</reference>
<evidence type="ECO:0000313" key="2">
    <source>
        <dbReference type="Proteomes" id="UP001303046"/>
    </source>
</evidence>
<evidence type="ECO:0000313" key="1">
    <source>
        <dbReference type="EMBL" id="KAK6729867.1"/>
    </source>
</evidence>
<keyword evidence="2" id="KW-1185">Reference proteome</keyword>
<proteinExistence type="predicted"/>
<sequence>MDGSQRGESDDIEAVLRFPLRGKIKASDGAVPSLMLLLLLQRGGGHAYYTRELHVNSSAHVFAPQLFSVGEHSPRDIDEYFFMKMEFHTSSLISALYCSIINL</sequence>
<accession>A0ABR1BWX9</accession>
<dbReference type="EMBL" id="JAVFWL010000001">
    <property type="protein sequence ID" value="KAK6729867.1"/>
    <property type="molecule type" value="Genomic_DNA"/>
</dbReference>
<gene>
    <name evidence="1" type="primary">Necator_chrI.g2867</name>
    <name evidence="1" type="ORF">RB195_006739</name>
</gene>
<dbReference type="Proteomes" id="UP001303046">
    <property type="component" value="Unassembled WGS sequence"/>
</dbReference>
<organism evidence="1 2">
    <name type="scientific">Necator americanus</name>
    <name type="common">Human hookworm</name>
    <dbReference type="NCBI Taxonomy" id="51031"/>
    <lineage>
        <taxon>Eukaryota</taxon>
        <taxon>Metazoa</taxon>
        <taxon>Ecdysozoa</taxon>
        <taxon>Nematoda</taxon>
        <taxon>Chromadorea</taxon>
        <taxon>Rhabditida</taxon>
        <taxon>Rhabditina</taxon>
        <taxon>Rhabditomorpha</taxon>
        <taxon>Strongyloidea</taxon>
        <taxon>Ancylostomatidae</taxon>
        <taxon>Bunostominae</taxon>
        <taxon>Necator</taxon>
    </lineage>
</organism>